<dbReference type="GO" id="GO:0006612">
    <property type="term" value="P:protein targeting to membrane"/>
    <property type="evidence" value="ECO:0007669"/>
    <property type="project" value="TreeGrafter"/>
</dbReference>
<dbReference type="InterPro" id="IPR039859">
    <property type="entry name" value="PFA4/ZDH16/20/ERF2-like"/>
</dbReference>
<feature type="transmembrane region" description="Helical" evidence="8">
    <location>
        <begin position="97"/>
        <end position="119"/>
    </location>
</feature>
<reference evidence="10" key="1">
    <citation type="journal article" date="2013" name="J. Plant Res.">
        <title>Effect of fungi and light on seed germination of three Opuntia species from semiarid lands of central Mexico.</title>
        <authorList>
            <person name="Delgado-Sanchez P."/>
            <person name="Jimenez-Bremont J.F."/>
            <person name="Guerrero-Gonzalez Mde L."/>
            <person name="Flores J."/>
        </authorList>
    </citation>
    <scope>NUCLEOTIDE SEQUENCE</scope>
    <source>
        <tissue evidence="10">Cladode</tissue>
    </source>
</reference>
<evidence type="ECO:0000256" key="1">
    <source>
        <dbReference type="ARBA" id="ARBA00004127"/>
    </source>
</evidence>
<dbReference type="EMBL" id="GISG01222693">
    <property type="protein sequence ID" value="MBA4664111.1"/>
    <property type="molecule type" value="Transcribed_RNA"/>
</dbReference>
<proteinExistence type="inferred from homology"/>
<keyword evidence="4 8" id="KW-0812">Transmembrane</keyword>
<keyword evidence="5 8" id="KW-1133">Transmembrane helix</keyword>
<comment type="subcellular location">
    <subcellularLocation>
        <location evidence="1">Endomembrane system</location>
        <topology evidence="1">Multi-pass membrane protein</topology>
    </subcellularLocation>
</comment>
<dbReference type="AlphaFoldDB" id="A0A7C9ADP6"/>
<dbReference type="Pfam" id="PF01529">
    <property type="entry name" value="DHHC"/>
    <property type="match status" value="1"/>
</dbReference>
<sequence>MGMSLRKEVCYGFRILVSDPGFVYHDSPEFMEGSVSEDGAQPQELQLLARGGDVQRSSEVTSLSSRRVRYCRSCKAYVRGFDHHCPAFGNCIGKMNYVLFIILLAGFIATEASYAVCSYQWVKRCKDLERIGAKSNLYRSLAVSTMLFILLQVLWQVVFLAWHIYCVCFNIRSDEWINWRRYPEFHVVIEPSPDQSSPELRFRNPYDKGIFYNLKDFLLRQGEG</sequence>
<keyword evidence="3 8" id="KW-0808">Transferase</keyword>
<feature type="domain" description="Palmitoyltransferase DHHC" evidence="9">
    <location>
        <begin position="65"/>
        <end position="179"/>
    </location>
</feature>
<dbReference type="GO" id="GO:0005794">
    <property type="term" value="C:Golgi apparatus"/>
    <property type="evidence" value="ECO:0007669"/>
    <property type="project" value="TreeGrafter"/>
</dbReference>
<dbReference type="GO" id="GO:0005783">
    <property type="term" value="C:endoplasmic reticulum"/>
    <property type="evidence" value="ECO:0007669"/>
    <property type="project" value="TreeGrafter"/>
</dbReference>
<evidence type="ECO:0000256" key="4">
    <source>
        <dbReference type="ARBA" id="ARBA00022692"/>
    </source>
</evidence>
<evidence type="ECO:0000256" key="6">
    <source>
        <dbReference type="ARBA" id="ARBA00023136"/>
    </source>
</evidence>
<comment type="domain">
    <text evidence="8">The DHHC domain is required for palmitoyltransferase activity.</text>
</comment>
<evidence type="ECO:0000256" key="7">
    <source>
        <dbReference type="ARBA" id="ARBA00023315"/>
    </source>
</evidence>
<keyword evidence="6 8" id="KW-0472">Membrane</keyword>
<evidence type="ECO:0000313" key="10">
    <source>
        <dbReference type="EMBL" id="MBA4664111.1"/>
    </source>
</evidence>
<evidence type="ECO:0000256" key="8">
    <source>
        <dbReference type="RuleBase" id="RU079119"/>
    </source>
</evidence>
<protein>
    <recommendedName>
        <fullName evidence="8">S-acyltransferase</fullName>
        <ecNumber evidence="8">2.3.1.225</ecNumber>
    </recommendedName>
    <alternativeName>
        <fullName evidence="8">Palmitoyltransferase</fullName>
    </alternativeName>
</protein>
<name>A0A7C9ADP6_OPUST</name>
<dbReference type="EC" id="2.3.1.225" evidence="8"/>
<evidence type="ECO:0000259" key="9">
    <source>
        <dbReference type="Pfam" id="PF01529"/>
    </source>
</evidence>
<accession>A0A7C9ADP6</accession>
<keyword evidence="7 8" id="KW-0012">Acyltransferase</keyword>
<evidence type="ECO:0000256" key="3">
    <source>
        <dbReference type="ARBA" id="ARBA00022679"/>
    </source>
</evidence>
<organism evidence="10">
    <name type="scientific">Opuntia streptacantha</name>
    <name type="common">Prickly pear cactus</name>
    <name type="synonym">Opuntia cardona</name>
    <dbReference type="NCBI Taxonomy" id="393608"/>
    <lineage>
        <taxon>Eukaryota</taxon>
        <taxon>Viridiplantae</taxon>
        <taxon>Streptophyta</taxon>
        <taxon>Embryophyta</taxon>
        <taxon>Tracheophyta</taxon>
        <taxon>Spermatophyta</taxon>
        <taxon>Magnoliopsida</taxon>
        <taxon>eudicotyledons</taxon>
        <taxon>Gunneridae</taxon>
        <taxon>Pentapetalae</taxon>
        <taxon>Caryophyllales</taxon>
        <taxon>Cactineae</taxon>
        <taxon>Cactaceae</taxon>
        <taxon>Opuntioideae</taxon>
        <taxon>Opuntia</taxon>
    </lineage>
</organism>
<evidence type="ECO:0000256" key="2">
    <source>
        <dbReference type="ARBA" id="ARBA00008574"/>
    </source>
</evidence>
<feature type="transmembrane region" description="Helical" evidence="8">
    <location>
        <begin position="140"/>
        <end position="165"/>
    </location>
</feature>
<dbReference type="PROSITE" id="PS50216">
    <property type="entry name" value="DHHC"/>
    <property type="match status" value="1"/>
</dbReference>
<reference evidence="10" key="2">
    <citation type="submission" date="2020-07" db="EMBL/GenBank/DDBJ databases">
        <authorList>
            <person name="Vera ALvarez R."/>
            <person name="Arias-Moreno D.M."/>
            <person name="Jimenez-Jacinto V."/>
            <person name="Jimenez-Bremont J.F."/>
            <person name="Swaminathan K."/>
            <person name="Moose S.P."/>
            <person name="Guerrero-Gonzalez M.L."/>
            <person name="Marino-Ramirez L."/>
            <person name="Landsman D."/>
            <person name="Rodriguez-Kessler M."/>
            <person name="Delgado-Sanchez P."/>
        </authorList>
    </citation>
    <scope>NUCLEOTIDE SEQUENCE</scope>
    <source>
        <tissue evidence="10">Cladode</tissue>
    </source>
</reference>
<dbReference type="PANTHER" id="PTHR22883">
    <property type="entry name" value="ZINC FINGER DHHC DOMAIN CONTAINING PROTEIN"/>
    <property type="match status" value="1"/>
</dbReference>
<comment type="similarity">
    <text evidence="2 8">Belongs to the DHHC palmitoyltransferase family.</text>
</comment>
<dbReference type="InterPro" id="IPR001594">
    <property type="entry name" value="Palmitoyltrfase_DHHC"/>
</dbReference>
<dbReference type="GO" id="GO:0019706">
    <property type="term" value="F:protein-cysteine S-palmitoyltransferase activity"/>
    <property type="evidence" value="ECO:0007669"/>
    <property type="project" value="UniProtKB-EC"/>
</dbReference>
<dbReference type="PANTHER" id="PTHR22883:SF127">
    <property type="entry name" value="ZDHHC-TYPE PALMITOYLTRANSFERASE 3-RELATED"/>
    <property type="match status" value="1"/>
</dbReference>
<evidence type="ECO:0000256" key="5">
    <source>
        <dbReference type="ARBA" id="ARBA00022989"/>
    </source>
</evidence>
<comment type="catalytic activity">
    <reaction evidence="8">
        <text>L-cysteinyl-[protein] + hexadecanoyl-CoA = S-hexadecanoyl-L-cysteinyl-[protein] + CoA</text>
        <dbReference type="Rhea" id="RHEA:36683"/>
        <dbReference type="Rhea" id="RHEA-COMP:10131"/>
        <dbReference type="Rhea" id="RHEA-COMP:11032"/>
        <dbReference type="ChEBI" id="CHEBI:29950"/>
        <dbReference type="ChEBI" id="CHEBI:57287"/>
        <dbReference type="ChEBI" id="CHEBI:57379"/>
        <dbReference type="ChEBI" id="CHEBI:74151"/>
        <dbReference type="EC" id="2.3.1.225"/>
    </reaction>
</comment>